<keyword evidence="2" id="KW-1185">Reference proteome</keyword>
<dbReference type="Proteomes" id="UP000008630">
    <property type="component" value="Chromosome"/>
</dbReference>
<dbReference type="EMBL" id="CP002352">
    <property type="protein sequence ID" value="ADV44192.1"/>
    <property type="molecule type" value="Genomic_DNA"/>
</dbReference>
<dbReference type="KEGG" id="bhl:Bache_2223"/>
<dbReference type="HOGENOM" id="CLU_3076973_0_0_10"/>
<organism evidence="1 2">
    <name type="scientific">Bacteroides helcogenes (strain ATCC 35417 / DSM 20613 / JCM 6297 / CCUG 15421 / P 36-108)</name>
    <dbReference type="NCBI Taxonomy" id="693979"/>
    <lineage>
        <taxon>Bacteria</taxon>
        <taxon>Pseudomonadati</taxon>
        <taxon>Bacteroidota</taxon>
        <taxon>Bacteroidia</taxon>
        <taxon>Bacteroidales</taxon>
        <taxon>Bacteroidaceae</taxon>
        <taxon>Bacteroides</taxon>
    </lineage>
</organism>
<name>E6SSW1_BACT6</name>
<dbReference type="AlphaFoldDB" id="E6SSW1"/>
<protein>
    <submittedName>
        <fullName evidence="1">Uncharacterized protein</fullName>
    </submittedName>
</protein>
<evidence type="ECO:0000313" key="2">
    <source>
        <dbReference type="Proteomes" id="UP000008630"/>
    </source>
</evidence>
<proteinExistence type="predicted"/>
<reference key="1">
    <citation type="submission" date="2010-11" db="EMBL/GenBank/DDBJ databases">
        <title>The complete genome of Bacteroides helcogenes P 36-108.</title>
        <authorList>
            <consortium name="US DOE Joint Genome Institute (JGI-PGF)"/>
            <person name="Lucas S."/>
            <person name="Copeland A."/>
            <person name="Lapidus A."/>
            <person name="Bruce D."/>
            <person name="Goodwin L."/>
            <person name="Pitluck S."/>
            <person name="Kyrpides N."/>
            <person name="Mavromatis K."/>
            <person name="Ivanova N."/>
            <person name="Zeytun A."/>
            <person name="Brettin T."/>
            <person name="Detter J.C."/>
            <person name="Tapia R."/>
            <person name="Han C."/>
            <person name="Land M."/>
            <person name="Hauser L."/>
            <person name="Markowitz V."/>
            <person name="Cheng J.-F."/>
            <person name="Hugenholtz P."/>
            <person name="Woyke T."/>
            <person name="Wu D."/>
            <person name="Gronow S."/>
            <person name="Wellnitz S."/>
            <person name="Brambilla E."/>
            <person name="Klenk H.-P."/>
            <person name="Eisen J.A."/>
        </authorList>
    </citation>
    <scope>NUCLEOTIDE SEQUENCE</scope>
    <source>
        <strain>P 36-108</strain>
    </source>
</reference>
<reference evidence="1 2" key="2">
    <citation type="journal article" date="2011" name="Stand. Genomic Sci.">
        <title>Complete genome sequence of Bacteroides helcogenes type strain (P 36-108).</title>
        <authorList>
            <person name="Pati A."/>
            <person name="Gronow S."/>
            <person name="Zeytun A."/>
            <person name="Lapidus A."/>
            <person name="Nolan M."/>
            <person name="Hammon N."/>
            <person name="Deshpande S."/>
            <person name="Cheng J.F."/>
            <person name="Tapia R."/>
            <person name="Han C."/>
            <person name="Goodwin L."/>
            <person name="Pitluck S."/>
            <person name="Liolios K."/>
            <person name="Pagani I."/>
            <person name="Ivanova N."/>
            <person name="Mavromatis K."/>
            <person name="Chen A."/>
            <person name="Palaniappan K."/>
            <person name="Land M."/>
            <person name="Hauser L."/>
            <person name="Chang Y.J."/>
            <person name="Jeffries C.D."/>
            <person name="Detter J.C."/>
            <person name="Brambilla E."/>
            <person name="Rohde M."/>
            <person name="Goker M."/>
            <person name="Woyke T."/>
            <person name="Bristow J."/>
            <person name="Eisen J.A."/>
            <person name="Markowitz V."/>
            <person name="Hugenholtz P."/>
            <person name="Kyrpides N.C."/>
            <person name="Klenk H.P."/>
            <person name="Lucas S."/>
        </authorList>
    </citation>
    <scope>NUCLEOTIDE SEQUENCE [LARGE SCALE GENOMIC DNA]</scope>
    <source>
        <strain evidence="2">ATCC 35417 / DSM 20613 / JCM 6297 / CCUG 15421 / P 36-108</strain>
    </source>
</reference>
<gene>
    <name evidence="1" type="ordered locus">Bache_2223</name>
</gene>
<sequence>MNIKDNFPNNEFNKNFSINSFVDSTDHQSFPIPGNLTSNSLLLAGFLTSPEK</sequence>
<accession>E6SSW1</accession>
<evidence type="ECO:0000313" key="1">
    <source>
        <dbReference type="EMBL" id="ADV44192.1"/>
    </source>
</evidence>